<keyword evidence="4" id="KW-1185">Reference proteome</keyword>
<dbReference type="AlphaFoldDB" id="A0A517XLX1"/>
<feature type="compositionally biased region" description="Acidic residues" evidence="1">
    <location>
        <begin position="86"/>
        <end position="96"/>
    </location>
</feature>
<dbReference type="InterPro" id="IPR011044">
    <property type="entry name" value="Quino_amine_DH_bsu"/>
</dbReference>
<protein>
    <submittedName>
        <fullName evidence="3">Uncharacterized protein</fullName>
    </submittedName>
</protein>
<feature type="compositionally biased region" description="Polar residues" evidence="1">
    <location>
        <begin position="143"/>
        <end position="153"/>
    </location>
</feature>
<feature type="region of interest" description="Disordered" evidence="1">
    <location>
        <begin position="40"/>
        <end position="112"/>
    </location>
</feature>
<feature type="region of interest" description="Disordered" evidence="1">
    <location>
        <begin position="141"/>
        <end position="208"/>
    </location>
</feature>
<feature type="region of interest" description="Disordered" evidence="1">
    <location>
        <begin position="862"/>
        <end position="986"/>
    </location>
</feature>
<name>A0A517XLX1_9BACT</name>
<accession>A0A517XLX1</accession>
<dbReference type="Gene3D" id="2.130.10.10">
    <property type="entry name" value="YVTN repeat-like/Quinoprotein amine dehydrogenase"/>
    <property type="match status" value="1"/>
</dbReference>
<feature type="compositionally biased region" description="Gly residues" evidence="1">
    <location>
        <begin position="488"/>
        <end position="498"/>
    </location>
</feature>
<dbReference type="InterPro" id="IPR015943">
    <property type="entry name" value="WD40/YVTN_repeat-like_dom_sf"/>
</dbReference>
<dbReference type="SUPFAM" id="SSF50969">
    <property type="entry name" value="YVTN repeat-like/Quinoprotein amine dehydrogenase"/>
    <property type="match status" value="1"/>
</dbReference>
<keyword evidence="2" id="KW-1133">Transmembrane helix</keyword>
<proteinExistence type="predicted"/>
<feature type="region of interest" description="Disordered" evidence="1">
    <location>
        <begin position="342"/>
        <end position="498"/>
    </location>
</feature>
<evidence type="ECO:0000313" key="4">
    <source>
        <dbReference type="Proteomes" id="UP000319576"/>
    </source>
</evidence>
<feature type="compositionally biased region" description="Gly residues" evidence="1">
    <location>
        <begin position="354"/>
        <end position="369"/>
    </location>
</feature>
<feature type="compositionally biased region" description="Polar residues" evidence="1">
    <location>
        <begin position="192"/>
        <end position="207"/>
    </location>
</feature>
<feature type="compositionally biased region" description="Pro residues" evidence="1">
    <location>
        <begin position="397"/>
        <end position="461"/>
    </location>
</feature>
<evidence type="ECO:0000256" key="1">
    <source>
        <dbReference type="SAM" id="MobiDB-lite"/>
    </source>
</evidence>
<keyword evidence="2" id="KW-0472">Membrane</keyword>
<feature type="transmembrane region" description="Helical" evidence="2">
    <location>
        <begin position="114"/>
        <end position="138"/>
    </location>
</feature>
<feature type="compositionally biased region" description="Pro residues" evidence="1">
    <location>
        <begin position="901"/>
        <end position="915"/>
    </location>
</feature>
<dbReference type="EMBL" id="CP036273">
    <property type="protein sequence ID" value="QDU18505.1"/>
    <property type="molecule type" value="Genomic_DNA"/>
</dbReference>
<reference evidence="3 4" key="1">
    <citation type="submission" date="2019-02" db="EMBL/GenBank/DDBJ databases">
        <title>Deep-cultivation of Planctomycetes and their phenomic and genomic characterization uncovers novel biology.</title>
        <authorList>
            <person name="Wiegand S."/>
            <person name="Jogler M."/>
            <person name="Boedeker C."/>
            <person name="Pinto D."/>
            <person name="Vollmers J."/>
            <person name="Rivas-Marin E."/>
            <person name="Kohn T."/>
            <person name="Peeters S.H."/>
            <person name="Heuer A."/>
            <person name="Rast P."/>
            <person name="Oberbeckmann S."/>
            <person name="Bunk B."/>
            <person name="Jeske O."/>
            <person name="Meyerdierks A."/>
            <person name="Storesund J.E."/>
            <person name="Kallscheuer N."/>
            <person name="Luecker S."/>
            <person name="Lage O.M."/>
            <person name="Pohl T."/>
            <person name="Merkel B.J."/>
            <person name="Hornburger P."/>
            <person name="Mueller R.-W."/>
            <person name="Bruemmer F."/>
            <person name="Labrenz M."/>
            <person name="Spormann A.M."/>
            <person name="Op den Camp H."/>
            <person name="Overmann J."/>
            <person name="Amann R."/>
            <person name="Jetten M.S.M."/>
            <person name="Mascher T."/>
            <person name="Medema M.H."/>
            <person name="Devos D.P."/>
            <person name="Kaster A.-K."/>
            <person name="Ovreas L."/>
            <person name="Rohde M."/>
            <person name="Galperin M.Y."/>
            <person name="Jogler C."/>
        </authorList>
    </citation>
    <scope>NUCLEOTIDE SEQUENCE [LARGE SCALE GENOMIC DNA]</scope>
    <source>
        <strain evidence="3 4">ETA_A1</strain>
    </source>
</reference>
<gene>
    <name evidence="3" type="ORF">ETAA1_03950</name>
</gene>
<dbReference type="Proteomes" id="UP000319576">
    <property type="component" value="Chromosome"/>
</dbReference>
<evidence type="ECO:0000313" key="3">
    <source>
        <dbReference type="EMBL" id="QDU18505.1"/>
    </source>
</evidence>
<organism evidence="3 4">
    <name type="scientific">Urbifossiella limnaea</name>
    <dbReference type="NCBI Taxonomy" id="2528023"/>
    <lineage>
        <taxon>Bacteria</taxon>
        <taxon>Pseudomonadati</taxon>
        <taxon>Planctomycetota</taxon>
        <taxon>Planctomycetia</taxon>
        <taxon>Gemmatales</taxon>
        <taxon>Gemmataceae</taxon>
        <taxon>Urbifossiella</taxon>
    </lineage>
</organism>
<feature type="compositionally biased region" description="Pro residues" evidence="1">
    <location>
        <begin position="953"/>
        <end position="964"/>
    </location>
</feature>
<evidence type="ECO:0000256" key="2">
    <source>
        <dbReference type="SAM" id="Phobius"/>
    </source>
</evidence>
<keyword evidence="2" id="KW-0812">Transmembrane</keyword>
<feature type="compositionally biased region" description="Gly residues" evidence="1">
    <location>
        <begin position="383"/>
        <end position="396"/>
    </location>
</feature>
<dbReference type="KEGG" id="uli:ETAA1_03950"/>
<feature type="compositionally biased region" description="Gly residues" evidence="1">
    <location>
        <begin position="157"/>
        <end position="173"/>
    </location>
</feature>
<feature type="compositionally biased region" description="Gly residues" evidence="1">
    <location>
        <begin position="872"/>
        <end position="899"/>
    </location>
</feature>
<sequence length="986" mass="97858">MATADTIAIKCPGCQAGFDVPTSLAGKTIRCTSCKTQLPVPAGRAKSAGDALPTAKTAPSRGSNGPPAKSAADMLPKGKPSRRRDDDEDDDEDDDDDRPRRKGKKKAASGGGSAMPLILAVVGVVVLAGGGIGAYFAFKTDTPVASSGGTTTPAEGGSKGGPPRGMTPPGGGEAAWQPFMGDGFTVEMPGTPNKNETQSDGGTTTKMNGLLSADETSAFVVVAATLPPEARTVPPRMMLDLMLTGLEKSSQKQTRGSPFRFGRQKTERKLKVAGKRETTVDGNPAYDVDFAFDPPGGVAVGKLVAAGGKLIVLIAGHETDASFAPQGKRFIDSLKFTAGSGGENVAANTPNGPEAGGTGKPTPRGGGVDGQVTSGGPPPGMTLPGGGPPAGMGIPGPGGPPPGMTFPGAGGPPPGMGIPGAGGPPPGMGIPGRGGPPPGMGIPGRGGPPPGMGIPGGPPPGMGIQGPGAVPPPPGAPPGMGFPMQGPGTPGFGGGTPGFGGSSGAGYITPALAVQIDPFFAIAFDVDKSEVFTVTMQAVSASKATYKLNRYSYPDFAPKGDWKISQLGVRAALDTAGGKLYLATAPLSPATLAQKGDRVTGAGDILVYDLAGIREKKVAERTELKSVATIATGAPVRGLDVSPDGKVLTVLTSRAPVGGKGKAMLRQYDTADRKVIKDKELPNAAWNLSRTADGKGLLVTEDPRVASQALLVCDPVTLEPRPLSLPRGTTDVAVGPDGKMVAAAGASGGQAGDLVLIDAAAAPKKLLATAARKNQNGYARFTPDGKKLLVASHGMEQQNFAPGMDVYEVTDPADPTSYKKAGTIRSAGMQYVGGYFHVSPDGERVVIQLTGAVLETAKLTEHVGGPEPAGLDGNGGQPGPGQPGVAGPGQPGPGRGGFAPPGQPGPGQPGPPPAPGQLGPGQPGPGRAPAPGELGPGQPGPGRPAPGQLGPGQPGPGQPNPGVPAAPGAPGLDGPGGRRGPAPPAP</sequence>
<dbReference type="RefSeq" id="WP_202920593.1">
    <property type="nucleotide sequence ID" value="NZ_CP036273.1"/>
</dbReference>